<proteinExistence type="predicted"/>
<dbReference type="InterPro" id="IPR005174">
    <property type="entry name" value="KIB1-4_b-propeller"/>
</dbReference>
<protein>
    <recommendedName>
        <fullName evidence="1">KIB1-4 beta-propeller domain-containing protein</fullName>
    </recommendedName>
</protein>
<dbReference type="PANTHER" id="PTHR44259">
    <property type="entry name" value="OS07G0183000 PROTEIN-RELATED"/>
    <property type="match status" value="1"/>
</dbReference>
<organism evidence="2 3">
    <name type="scientific">Malus baccata</name>
    <name type="common">Siberian crab apple</name>
    <name type="synonym">Pyrus baccata</name>
    <dbReference type="NCBI Taxonomy" id="106549"/>
    <lineage>
        <taxon>Eukaryota</taxon>
        <taxon>Viridiplantae</taxon>
        <taxon>Streptophyta</taxon>
        <taxon>Embryophyta</taxon>
        <taxon>Tracheophyta</taxon>
        <taxon>Spermatophyta</taxon>
        <taxon>Magnoliopsida</taxon>
        <taxon>eudicotyledons</taxon>
        <taxon>Gunneridae</taxon>
        <taxon>Pentapetalae</taxon>
        <taxon>rosids</taxon>
        <taxon>fabids</taxon>
        <taxon>Rosales</taxon>
        <taxon>Rosaceae</taxon>
        <taxon>Amygdaloideae</taxon>
        <taxon>Maleae</taxon>
        <taxon>Malus</taxon>
    </lineage>
</organism>
<dbReference type="Proteomes" id="UP000315295">
    <property type="component" value="Unassembled WGS sequence"/>
</dbReference>
<reference evidence="2 3" key="1">
    <citation type="journal article" date="2019" name="G3 (Bethesda)">
        <title>Sequencing of a Wild Apple (Malus baccata) Genome Unravels the Differences Between Cultivated and Wild Apple Species Regarding Disease Resistance and Cold Tolerance.</title>
        <authorList>
            <person name="Chen X."/>
        </authorList>
    </citation>
    <scope>NUCLEOTIDE SEQUENCE [LARGE SCALE GENOMIC DNA]</scope>
    <source>
        <strain evidence="3">cv. Shandingzi</strain>
        <tissue evidence="2">Leaves</tissue>
    </source>
</reference>
<evidence type="ECO:0000313" key="2">
    <source>
        <dbReference type="EMBL" id="TQD85465.1"/>
    </source>
</evidence>
<keyword evidence="3" id="KW-1185">Reference proteome</keyword>
<name>A0A540LG58_MALBA</name>
<feature type="domain" description="KIB1-4 beta-propeller" evidence="1">
    <location>
        <begin position="4"/>
        <end position="76"/>
    </location>
</feature>
<dbReference type="STRING" id="106549.A0A540LG58"/>
<dbReference type="PANTHER" id="PTHR44259:SF15">
    <property type="entry name" value="F-BOX PROTEIN KIB2-RELATED"/>
    <property type="match status" value="1"/>
</dbReference>
<comment type="caution">
    <text evidence="2">The sequence shown here is derived from an EMBL/GenBank/DDBJ whole genome shotgun (WGS) entry which is preliminary data.</text>
</comment>
<dbReference type="InterPro" id="IPR050942">
    <property type="entry name" value="F-box_BR-signaling"/>
</dbReference>
<feature type="non-terminal residue" evidence="2">
    <location>
        <position position="1"/>
    </location>
</feature>
<evidence type="ECO:0000313" key="3">
    <source>
        <dbReference type="Proteomes" id="UP000315295"/>
    </source>
</evidence>
<gene>
    <name evidence="2" type="ORF">C1H46_028988</name>
</gene>
<sequence length="110" mass="12569">DFFSETIAFHIYKLEYLIDGKSRWIEVDSIGKSALFLGLKQSIVMSSAHDGLEWDENSVYFTHMPSYYNSHLGVFNLKSKQVEKVCDLPKGPAPPVFWIDPNTLQHCMLG</sequence>
<evidence type="ECO:0000259" key="1">
    <source>
        <dbReference type="Pfam" id="PF03478"/>
    </source>
</evidence>
<dbReference type="Pfam" id="PF03478">
    <property type="entry name" value="Beta-prop_KIB1-4"/>
    <property type="match status" value="1"/>
</dbReference>
<dbReference type="EMBL" id="VIEB01000596">
    <property type="protein sequence ID" value="TQD85465.1"/>
    <property type="molecule type" value="Genomic_DNA"/>
</dbReference>
<dbReference type="AlphaFoldDB" id="A0A540LG58"/>
<accession>A0A540LG58</accession>